<reference evidence="1 2" key="1">
    <citation type="journal article" date="2018" name="Nat. Biotechnol.">
        <title>A standardized bacterial taxonomy based on genome phylogeny substantially revises the tree of life.</title>
        <authorList>
            <person name="Parks D.H."/>
            <person name="Chuvochina M."/>
            <person name="Waite D.W."/>
            <person name="Rinke C."/>
            <person name="Skarshewski A."/>
            <person name="Chaumeil P.A."/>
            <person name="Hugenholtz P."/>
        </authorList>
    </citation>
    <scope>NUCLEOTIDE SEQUENCE [LARGE SCALE GENOMIC DNA]</scope>
    <source>
        <strain evidence="1">UBA8557</strain>
    </source>
</reference>
<dbReference type="AlphaFoldDB" id="A0A3B9KWX4"/>
<evidence type="ECO:0000313" key="1">
    <source>
        <dbReference type="EMBL" id="HAE93136.1"/>
    </source>
</evidence>
<dbReference type="EMBL" id="DMBR01000032">
    <property type="protein sequence ID" value="HAE93136.1"/>
    <property type="molecule type" value="Genomic_DNA"/>
</dbReference>
<gene>
    <name evidence="1" type="ORF">DCG65_01155</name>
</gene>
<feature type="non-terminal residue" evidence="1">
    <location>
        <position position="244"/>
    </location>
</feature>
<proteinExistence type="predicted"/>
<sequence>MKTGTATSAEVGIRNTEMSNQNEFSWQDAMRSGQTLFSQMLEDAIMSLEHDDLLMPHMNDYRIDAMSGGEPVIEFDLHLSAGGLQRIVVPFTDDQAIMAASVAEIRARLADVLDNLHDLLQLRAEVEADVRARMVSLKREGFTGRVIDVRLSPIDLTASSNLCRVMVEIEGTACHMLRAFRDRWFIETVEDVAEQVVQFHRWQRDLIKLRDQAIALGAVGFVDPLILIALNRLPGGRQSALRSI</sequence>
<dbReference type="Proteomes" id="UP000259173">
    <property type="component" value="Unassembled WGS sequence"/>
</dbReference>
<evidence type="ECO:0000313" key="2">
    <source>
        <dbReference type="Proteomes" id="UP000259173"/>
    </source>
</evidence>
<comment type="caution">
    <text evidence="1">The sequence shown here is derived from an EMBL/GenBank/DDBJ whole genome shotgun (WGS) entry which is preliminary data.</text>
</comment>
<protein>
    <submittedName>
        <fullName evidence="1">Uncharacterized protein</fullName>
    </submittedName>
</protein>
<accession>A0A3B9KWX4</accession>
<name>A0A3B9KWX4_9PROT</name>
<organism evidence="1 2">
    <name type="scientific">Hyphomonas atlantica</name>
    <dbReference type="NCBI Taxonomy" id="1280948"/>
    <lineage>
        <taxon>Bacteria</taxon>
        <taxon>Pseudomonadati</taxon>
        <taxon>Pseudomonadota</taxon>
        <taxon>Alphaproteobacteria</taxon>
        <taxon>Hyphomonadales</taxon>
        <taxon>Hyphomonadaceae</taxon>
        <taxon>Hyphomonas</taxon>
    </lineage>
</organism>